<dbReference type="Proteomes" id="UP000664203">
    <property type="component" value="Unassembled WGS sequence"/>
</dbReference>
<proteinExistence type="predicted"/>
<dbReference type="Gene3D" id="4.10.240.10">
    <property type="entry name" value="Zn(2)-C6 fungal-type DNA-binding domain"/>
    <property type="match status" value="1"/>
</dbReference>
<reference evidence="3" key="1">
    <citation type="submission" date="2021-03" db="EMBL/GenBank/DDBJ databases">
        <authorList>
            <person name="Tagirdzhanova G."/>
        </authorList>
    </citation>
    <scope>NUCLEOTIDE SEQUENCE</scope>
</reference>
<dbReference type="PANTHER" id="PTHR38111">
    <property type="entry name" value="ZN(2)-C6 FUNGAL-TYPE DOMAIN-CONTAINING PROTEIN-RELATED"/>
    <property type="match status" value="1"/>
</dbReference>
<name>A0A8H3FRW7_9LECA</name>
<evidence type="ECO:0000256" key="1">
    <source>
        <dbReference type="ARBA" id="ARBA00023242"/>
    </source>
</evidence>
<dbReference type="SMART" id="SM00066">
    <property type="entry name" value="GAL4"/>
    <property type="match status" value="1"/>
</dbReference>
<feature type="domain" description="Zn(2)-C6 fungal-type" evidence="2">
    <location>
        <begin position="10"/>
        <end position="38"/>
    </location>
</feature>
<dbReference type="InterPro" id="IPR036864">
    <property type="entry name" value="Zn2-C6_fun-type_DNA-bd_sf"/>
</dbReference>
<organism evidence="3 4">
    <name type="scientific">Alectoria fallacina</name>
    <dbReference type="NCBI Taxonomy" id="1903189"/>
    <lineage>
        <taxon>Eukaryota</taxon>
        <taxon>Fungi</taxon>
        <taxon>Dikarya</taxon>
        <taxon>Ascomycota</taxon>
        <taxon>Pezizomycotina</taxon>
        <taxon>Lecanoromycetes</taxon>
        <taxon>OSLEUM clade</taxon>
        <taxon>Lecanoromycetidae</taxon>
        <taxon>Lecanorales</taxon>
        <taxon>Lecanorineae</taxon>
        <taxon>Parmeliaceae</taxon>
        <taxon>Alectoria</taxon>
    </lineage>
</organism>
<sequence length="490" mass="54730">MVGIPGSSKGCTTCKRRKVGCDLKKPYCARCTNTGRKCEGYVKDWRQRVVETPVKQTADTRIIFQPNGANAFDNQLLSLFWERYIPSTDESISDGSPCEWLQQVISSPSLPDTDALQLSLKALAVTRLGRMNQDDRLALQGQSCYVRALQQLQKALKSDLAVGRDETFVAGYVLALHELFECESLVTSMEAWKKHMTGLEALVSMRGPQKHRSPFGRALLEEFRASLMISCLQDRRNSVLASAKWLARDWDETSNSLHPTIYDKGLVLASLLEEIDKANLSTANDSTLFYFLQRCLGMDTDLDIWYEEFVIRTPSSSYWPTPTVINSNEPGSTLGPRGLPRLSFLNLSIASTTVTFWALKIIISNTIATACSTIFSSTSRRESVASLNAVETTSSLDEVIDNSDPAASLDEVTAKAQRLSNQYNLSQRKDLATSIIRSMPYCLNFNMGLLGPQRAFFALRTALGMLRSNPSPEQKWLKSNHKKLAERYVN</sequence>
<dbReference type="Pfam" id="PF00172">
    <property type="entry name" value="Zn_clus"/>
    <property type="match status" value="1"/>
</dbReference>
<dbReference type="EMBL" id="CAJPDR010000301">
    <property type="protein sequence ID" value="CAF9931106.1"/>
    <property type="molecule type" value="Genomic_DNA"/>
</dbReference>
<comment type="caution">
    <text evidence="3">The sequence shown here is derived from an EMBL/GenBank/DDBJ whole genome shotgun (WGS) entry which is preliminary data.</text>
</comment>
<dbReference type="CDD" id="cd00067">
    <property type="entry name" value="GAL4"/>
    <property type="match status" value="1"/>
</dbReference>
<dbReference type="InterPro" id="IPR021858">
    <property type="entry name" value="Fun_TF"/>
</dbReference>
<dbReference type="PROSITE" id="PS00463">
    <property type="entry name" value="ZN2_CY6_FUNGAL_1"/>
    <property type="match status" value="1"/>
</dbReference>
<dbReference type="SUPFAM" id="SSF57701">
    <property type="entry name" value="Zn2/Cys6 DNA-binding domain"/>
    <property type="match status" value="1"/>
</dbReference>
<dbReference type="Pfam" id="PF11951">
    <property type="entry name" value="Fungal_trans_2"/>
    <property type="match status" value="1"/>
</dbReference>
<keyword evidence="4" id="KW-1185">Reference proteome</keyword>
<evidence type="ECO:0000259" key="2">
    <source>
        <dbReference type="PROSITE" id="PS50048"/>
    </source>
</evidence>
<dbReference type="InterPro" id="IPR001138">
    <property type="entry name" value="Zn2Cys6_DnaBD"/>
</dbReference>
<evidence type="ECO:0000313" key="4">
    <source>
        <dbReference type="Proteomes" id="UP000664203"/>
    </source>
</evidence>
<dbReference type="InterPro" id="IPR053178">
    <property type="entry name" value="Osmoadaptation_assoc"/>
</dbReference>
<gene>
    <name evidence="3" type="ORF">ALECFALPRED_004928</name>
</gene>
<evidence type="ECO:0000313" key="3">
    <source>
        <dbReference type="EMBL" id="CAF9931106.1"/>
    </source>
</evidence>
<dbReference type="GO" id="GO:0008270">
    <property type="term" value="F:zinc ion binding"/>
    <property type="evidence" value="ECO:0007669"/>
    <property type="project" value="InterPro"/>
</dbReference>
<dbReference type="PROSITE" id="PS50048">
    <property type="entry name" value="ZN2_CY6_FUNGAL_2"/>
    <property type="match status" value="1"/>
</dbReference>
<dbReference type="AlphaFoldDB" id="A0A8H3FRW7"/>
<protein>
    <recommendedName>
        <fullName evidence="2">Zn(2)-C6 fungal-type domain-containing protein</fullName>
    </recommendedName>
</protein>
<dbReference type="GO" id="GO:0000981">
    <property type="term" value="F:DNA-binding transcription factor activity, RNA polymerase II-specific"/>
    <property type="evidence" value="ECO:0007669"/>
    <property type="project" value="InterPro"/>
</dbReference>
<keyword evidence="1" id="KW-0539">Nucleus</keyword>
<dbReference type="OrthoDB" id="4491390at2759"/>
<accession>A0A8H3FRW7</accession>